<accession>M1DTC5</accession>
<evidence type="ECO:0000313" key="2">
    <source>
        <dbReference type="EnsemblPlants" id="PGSC0003DMT400094073"/>
    </source>
</evidence>
<feature type="region of interest" description="Disordered" evidence="1">
    <location>
        <begin position="14"/>
        <end position="41"/>
    </location>
</feature>
<protein>
    <submittedName>
        <fullName evidence="2">Uncharacterized protein</fullName>
    </submittedName>
</protein>
<dbReference type="AlphaFoldDB" id="M1DTC5"/>
<keyword evidence="3" id="KW-1185">Reference proteome</keyword>
<proteinExistence type="predicted"/>
<dbReference type="Gramene" id="PGSC0003DMT400094073">
    <property type="protein sequence ID" value="PGSC0003DMT400094073"/>
    <property type="gene ID" value="PGSC0003DMG400043644"/>
</dbReference>
<dbReference type="PaxDb" id="4113-PGSC0003DMT400094073"/>
<dbReference type="HOGENOM" id="CLU_2077244_0_0_1"/>
<dbReference type="InParanoid" id="M1DTC5"/>
<organism evidence="2 3">
    <name type="scientific">Solanum tuberosum</name>
    <name type="common">Potato</name>
    <dbReference type="NCBI Taxonomy" id="4113"/>
    <lineage>
        <taxon>Eukaryota</taxon>
        <taxon>Viridiplantae</taxon>
        <taxon>Streptophyta</taxon>
        <taxon>Embryophyta</taxon>
        <taxon>Tracheophyta</taxon>
        <taxon>Spermatophyta</taxon>
        <taxon>Magnoliopsida</taxon>
        <taxon>eudicotyledons</taxon>
        <taxon>Gunneridae</taxon>
        <taxon>Pentapetalae</taxon>
        <taxon>asterids</taxon>
        <taxon>lamiids</taxon>
        <taxon>Solanales</taxon>
        <taxon>Solanaceae</taxon>
        <taxon>Solanoideae</taxon>
        <taxon>Solaneae</taxon>
        <taxon>Solanum</taxon>
    </lineage>
</organism>
<dbReference type="Proteomes" id="UP000011115">
    <property type="component" value="Unassembled WGS sequence"/>
</dbReference>
<dbReference type="EnsemblPlants" id="PGSC0003DMT400094073">
    <property type="protein sequence ID" value="PGSC0003DMT400094073"/>
    <property type="gene ID" value="PGSC0003DMG400043644"/>
</dbReference>
<reference evidence="3" key="1">
    <citation type="journal article" date="2011" name="Nature">
        <title>Genome sequence and analysis of the tuber crop potato.</title>
        <authorList>
            <consortium name="The Potato Genome Sequencing Consortium"/>
        </authorList>
    </citation>
    <scope>NUCLEOTIDE SEQUENCE [LARGE SCALE GENOMIC DNA]</scope>
    <source>
        <strain evidence="3">cv. DM1-3 516 R44</strain>
    </source>
</reference>
<evidence type="ECO:0000256" key="1">
    <source>
        <dbReference type="SAM" id="MobiDB-lite"/>
    </source>
</evidence>
<sequence>MFVEQKCMKAYRDTGKRPHHQYNSDNIPLRGGQSLGRTSRSDHLRPSYVGPHITRIGSSQHVALGDFFYECGEVEHVVLPRFVLYGFGSRFSYGAGDVQNSSEMTECSLLLEDVIFGA</sequence>
<reference evidence="2" key="2">
    <citation type="submission" date="2015-06" db="UniProtKB">
        <authorList>
            <consortium name="EnsemblPlants"/>
        </authorList>
    </citation>
    <scope>IDENTIFICATION</scope>
    <source>
        <strain evidence="2">DM1-3 516 R44</strain>
    </source>
</reference>
<evidence type="ECO:0000313" key="3">
    <source>
        <dbReference type="Proteomes" id="UP000011115"/>
    </source>
</evidence>
<name>M1DTC5_SOLTU</name>